<dbReference type="PROSITE" id="PS50057">
    <property type="entry name" value="FERM_3"/>
    <property type="match status" value="1"/>
</dbReference>
<comment type="caution">
    <text evidence="2">The sequence shown here is derived from an EMBL/GenBank/DDBJ whole genome shotgun (WGS) entry which is preliminary data.</text>
</comment>
<organism evidence="2 3">
    <name type="scientific">Amphibalanus amphitrite</name>
    <name type="common">Striped barnacle</name>
    <name type="synonym">Balanus amphitrite</name>
    <dbReference type="NCBI Taxonomy" id="1232801"/>
    <lineage>
        <taxon>Eukaryota</taxon>
        <taxon>Metazoa</taxon>
        <taxon>Ecdysozoa</taxon>
        <taxon>Arthropoda</taxon>
        <taxon>Crustacea</taxon>
        <taxon>Multicrustacea</taxon>
        <taxon>Cirripedia</taxon>
        <taxon>Thoracica</taxon>
        <taxon>Thoracicalcarea</taxon>
        <taxon>Balanomorpha</taxon>
        <taxon>Balanoidea</taxon>
        <taxon>Balanidae</taxon>
        <taxon>Amphibalaninae</taxon>
        <taxon>Amphibalanus</taxon>
    </lineage>
</organism>
<sequence length="170" mass="19500">MRPRAVSPVARCAEPLCDGRRYVAVQLLTRQKLYFSVDPKCRLTELFTCVAEQMCLQGMQDPDLFGLAVVLDGEYVFVDPENKIGKYAPKAWKASQTDGLDSSREPLLQFSLRVKFYVECHFLLRDPVSRHHYYLQLRENVLVHRQSACSQEGWLLLAGWALQADMGNYP</sequence>
<accession>A0A6A4WZU4</accession>
<dbReference type="GO" id="GO:0098592">
    <property type="term" value="C:cytoplasmic side of apical plasma membrane"/>
    <property type="evidence" value="ECO:0007669"/>
    <property type="project" value="TreeGrafter"/>
</dbReference>
<evidence type="ECO:0000259" key="1">
    <source>
        <dbReference type="PROSITE" id="PS50057"/>
    </source>
</evidence>
<dbReference type="AlphaFoldDB" id="A0A6A4WZU4"/>
<evidence type="ECO:0000313" key="2">
    <source>
        <dbReference type="EMBL" id="KAF0311473.1"/>
    </source>
</evidence>
<dbReference type="Gene3D" id="3.10.20.90">
    <property type="entry name" value="Phosphatidylinositol 3-kinase Catalytic Subunit, Chain A, domain 1"/>
    <property type="match status" value="1"/>
</dbReference>
<dbReference type="InterPro" id="IPR018979">
    <property type="entry name" value="FERM_N"/>
</dbReference>
<dbReference type="EMBL" id="VIIS01000237">
    <property type="protein sequence ID" value="KAF0311473.1"/>
    <property type="molecule type" value="Genomic_DNA"/>
</dbReference>
<dbReference type="Gene3D" id="1.20.80.10">
    <property type="match status" value="1"/>
</dbReference>
<dbReference type="InterPro" id="IPR035963">
    <property type="entry name" value="FERM_2"/>
</dbReference>
<dbReference type="OrthoDB" id="5957665at2759"/>
<dbReference type="InterPro" id="IPR000299">
    <property type="entry name" value="FERM_domain"/>
</dbReference>
<dbReference type="CDD" id="cd14473">
    <property type="entry name" value="FERM_B-lobe"/>
    <property type="match status" value="1"/>
</dbReference>
<feature type="domain" description="FERM" evidence="1">
    <location>
        <begin position="21"/>
        <end position="170"/>
    </location>
</feature>
<dbReference type="SUPFAM" id="SSF47031">
    <property type="entry name" value="Second domain of FERM"/>
    <property type="match status" value="1"/>
</dbReference>
<reference evidence="2 3" key="1">
    <citation type="submission" date="2019-07" db="EMBL/GenBank/DDBJ databases">
        <title>Draft genome assembly of a fouling barnacle, Amphibalanus amphitrite (Darwin, 1854): The first reference genome for Thecostraca.</title>
        <authorList>
            <person name="Kim W."/>
        </authorList>
    </citation>
    <scope>NUCLEOTIDE SEQUENCE [LARGE SCALE GENOMIC DNA]</scope>
    <source>
        <strain evidence="2">SNU_AA5</strain>
        <tissue evidence="2">Soma without cirri and trophi</tissue>
    </source>
</reference>
<dbReference type="InterPro" id="IPR029071">
    <property type="entry name" value="Ubiquitin-like_domsf"/>
</dbReference>
<name>A0A6A4WZU4_AMPAM</name>
<dbReference type="PANTHER" id="PTHR13429">
    <property type="entry name" value="FERM DOMAIN (PROTEIN4.1-EZRIN-RADIXIN-MOESIN) FAMILY"/>
    <property type="match status" value="1"/>
</dbReference>
<dbReference type="Pfam" id="PF00373">
    <property type="entry name" value="FERM_M"/>
    <property type="match status" value="1"/>
</dbReference>
<proteinExistence type="predicted"/>
<dbReference type="SUPFAM" id="SSF54236">
    <property type="entry name" value="Ubiquitin-like"/>
    <property type="match status" value="1"/>
</dbReference>
<evidence type="ECO:0000313" key="3">
    <source>
        <dbReference type="Proteomes" id="UP000440578"/>
    </source>
</evidence>
<protein>
    <submittedName>
        <fullName evidence="2">Protein expanded</fullName>
    </submittedName>
</protein>
<keyword evidence="3" id="KW-1185">Reference proteome</keyword>
<gene>
    <name evidence="2" type="primary">ex_2</name>
    <name evidence="2" type="ORF">FJT64_001832</name>
</gene>
<dbReference type="InterPro" id="IPR014352">
    <property type="entry name" value="FERM/acyl-CoA-bd_prot_sf"/>
</dbReference>
<dbReference type="GO" id="GO:0035332">
    <property type="term" value="P:positive regulation of hippo signaling"/>
    <property type="evidence" value="ECO:0007669"/>
    <property type="project" value="TreeGrafter"/>
</dbReference>
<dbReference type="Proteomes" id="UP000440578">
    <property type="component" value="Unassembled WGS sequence"/>
</dbReference>
<dbReference type="Pfam" id="PF09379">
    <property type="entry name" value="FERM_N"/>
    <property type="match status" value="1"/>
</dbReference>
<dbReference type="CDD" id="cd17101">
    <property type="entry name" value="FERM_F1_PTPN13_like"/>
    <property type="match status" value="1"/>
</dbReference>
<dbReference type="InterPro" id="IPR047145">
    <property type="entry name" value="FRMD6-like"/>
</dbReference>
<dbReference type="InterPro" id="IPR019748">
    <property type="entry name" value="FERM_central"/>
</dbReference>
<dbReference type="PANTHER" id="PTHR13429:SF5">
    <property type="entry name" value="PROTEIN EXPANDED"/>
    <property type="match status" value="1"/>
</dbReference>